<dbReference type="InterPro" id="IPR000515">
    <property type="entry name" value="MetI-like"/>
</dbReference>
<feature type="transmembrane region" description="Helical" evidence="7">
    <location>
        <begin position="106"/>
        <end position="125"/>
    </location>
</feature>
<evidence type="ECO:0000256" key="6">
    <source>
        <dbReference type="ARBA" id="ARBA00023136"/>
    </source>
</evidence>
<dbReference type="Proteomes" id="UP000034098">
    <property type="component" value="Unassembled WGS sequence"/>
</dbReference>
<dbReference type="SUPFAM" id="SSF161098">
    <property type="entry name" value="MetI-like"/>
    <property type="match status" value="1"/>
</dbReference>
<feature type="region of interest" description="Disordered" evidence="8">
    <location>
        <begin position="317"/>
        <end position="340"/>
    </location>
</feature>
<dbReference type="InterPro" id="IPR045621">
    <property type="entry name" value="BPD_transp_1_N"/>
</dbReference>
<evidence type="ECO:0000256" key="1">
    <source>
        <dbReference type="ARBA" id="ARBA00004651"/>
    </source>
</evidence>
<accession>A0A0M2HJQ2</accession>
<evidence type="ECO:0000256" key="2">
    <source>
        <dbReference type="ARBA" id="ARBA00022448"/>
    </source>
</evidence>
<organism evidence="10 11">
    <name type="scientific">Microbacterium trichothecenolyticum</name>
    <name type="common">Aureobacterium trichothecenolyticum</name>
    <dbReference type="NCBI Taxonomy" id="69370"/>
    <lineage>
        <taxon>Bacteria</taxon>
        <taxon>Bacillati</taxon>
        <taxon>Actinomycetota</taxon>
        <taxon>Actinomycetes</taxon>
        <taxon>Micrococcales</taxon>
        <taxon>Microbacteriaceae</taxon>
        <taxon>Microbacterium</taxon>
    </lineage>
</organism>
<protein>
    <submittedName>
        <fullName evidence="10">Glutathione transport system permease protein GsiC</fullName>
    </submittedName>
</protein>
<dbReference type="EMBL" id="JYJA01000021">
    <property type="protein sequence ID" value="KJL45068.1"/>
    <property type="molecule type" value="Genomic_DNA"/>
</dbReference>
<feature type="transmembrane region" description="Helical" evidence="7">
    <location>
        <begin position="234"/>
        <end position="260"/>
    </location>
</feature>
<evidence type="ECO:0000256" key="7">
    <source>
        <dbReference type="RuleBase" id="RU363032"/>
    </source>
</evidence>
<gene>
    <name evidence="10" type="primary">gsiC_1</name>
    <name evidence="10" type="ORF">RS82_00417</name>
</gene>
<name>A0A0M2HJQ2_MICTR</name>
<dbReference type="CDD" id="cd06261">
    <property type="entry name" value="TM_PBP2"/>
    <property type="match status" value="1"/>
</dbReference>
<dbReference type="GO" id="GO:0005886">
    <property type="term" value="C:plasma membrane"/>
    <property type="evidence" value="ECO:0007669"/>
    <property type="project" value="UniProtKB-SubCell"/>
</dbReference>
<evidence type="ECO:0000259" key="9">
    <source>
        <dbReference type="PROSITE" id="PS50928"/>
    </source>
</evidence>
<dbReference type="OrthoDB" id="9778910at2"/>
<evidence type="ECO:0000313" key="11">
    <source>
        <dbReference type="Proteomes" id="UP000034098"/>
    </source>
</evidence>
<reference evidence="10 11" key="1">
    <citation type="submission" date="2015-02" db="EMBL/GenBank/DDBJ databases">
        <title>Draft genome sequences of ten Microbacterium spp. with emphasis on heavy metal contaminated environments.</title>
        <authorList>
            <person name="Corretto E."/>
        </authorList>
    </citation>
    <scope>NUCLEOTIDE SEQUENCE [LARGE SCALE GENOMIC DNA]</scope>
    <source>
        <strain evidence="10 11">DSM 8608</strain>
    </source>
</reference>
<feature type="transmembrane region" description="Helical" evidence="7">
    <location>
        <begin position="178"/>
        <end position="200"/>
    </location>
</feature>
<sequence length="340" mass="36639">MKSPYARFALSRTAQAIVVVLLAYVFTFFVISVLPGDPVSSTLKNPDNGFTQEDIDRIIAYYGLDEPLLTQLWTSLTRFLTGDFGISLRSNLPVGQLIAEALPSTLILASTALVVAIILAALIAWGTQVLPAKYGQGLLRALPSLFLSVPNFVIGLLLIQVFAFGLGLFRIIDAESPWSTFFAAIALGIPVSAQLAEVLIANLDHESRQEYVAVARSQGLRRTRLFARHLVKPSALPTITVLALIVGELLGGSLITETIFGRTGIGTLVQRAVASQDLPVLQAVVSLAAVVFVVVNLIADLAYPLLDPRVSLERTLRSRDTSPAAEQPTRTPLQEEVSVI</sequence>
<comment type="similarity">
    <text evidence="7">Belongs to the binding-protein-dependent transport system permease family.</text>
</comment>
<keyword evidence="11" id="KW-1185">Reference proteome</keyword>
<evidence type="ECO:0000256" key="8">
    <source>
        <dbReference type="SAM" id="MobiDB-lite"/>
    </source>
</evidence>
<keyword evidence="4 7" id="KW-0812">Transmembrane</keyword>
<dbReference type="PANTHER" id="PTHR43163:SF6">
    <property type="entry name" value="DIPEPTIDE TRANSPORT SYSTEM PERMEASE PROTEIN DPPB-RELATED"/>
    <property type="match status" value="1"/>
</dbReference>
<feature type="transmembrane region" description="Helical" evidence="7">
    <location>
        <begin position="145"/>
        <end position="172"/>
    </location>
</feature>
<dbReference type="PATRIC" id="fig|69370.6.peg.438"/>
<dbReference type="RefSeq" id="WP_045296580.1">
    <property type="nucleotide sequence ID" value="NZ_JYJA01000021.1"/>
</dbReference>
<keyword evidence="2 7" id="KW-0813">Transport</keyword>
<keyword evidence="3" id="KW-1003">Cell membrane</keyword>
<comment type="subcellular location">
    <subcellularLocation>
        <location evidence="1 7">Cell membrane</location>
        <topology evidence="1 7">Multi-pass membrane protein</topology>
    </subcellularLocation>
</comment>
<dbReference type="Gene3D" id="1.10.3720.10">
    <property type="entry name" value="MetI-like"/>
    <property type="match status" value="1"/>
</dbReference>
<evidence type="ECO:0000313" key="10">
    <source>
        <dbReference type="EMBL" id="KJL45068.1"/>
    </source>
</evidence>
<feature type="transmembrane region" description="Helical" evidence="7">
    <location>
        <begin position="280"/>
        <end position="306"/>
    </location>
</feature>
<dbReference type="PANTHER" id="PTHR43163">
    <property type="entry name" value="DIPEPTIDE TRANSPORT SYSTEM PERMEASE PROTEIN DPPB-RELATED"/>
    <property type="match status" value="1"/>
</dbReference>
<keyword evidence="5 7" id="KW-1133">Transmembrane helix</keyword>
<keyword evidence="6 7" id="KW-0472">Membrane</keyword>
<feature type="transmembrane region" description="Helical" evidence="7">
    <location>
        <begin position="12"/>
        <end position="34"/>
    </location>
</feature>
<dbReference type="InterPro" id="IPR035906">
    <property type="entry name" value="MetI-like_sf"/>
</dbReference>
<proteinExistence type="inferred from homology"/>
<dbReference type="GO" id="GO:0055085">
    <property type="term" value="P:transmembrane transport"/>
    <property type="evidence" value="ECO:0007669"/>
    <property type="project" value="InterPro"/>
</dbReference>
<dbReference type="PROSITE" id="PS50928">
    <property type="entry name" value="ABC_TM1"/>
    <property type="match status" value="1"/>
</dbReference>
<evidence type="ECO:0000256" key="3">
    <source>
        <dbReference type="ARBA" id="ARBA00022475"/>
    </source>
</evidence>
<feature type="domain" description="ABC transmembrane type-1" evidence="9">
    <location>
        <begin position="102"/>
        <end position="303"/>
    </location>
</feature>
<dbReference type="Pfam" id="PF19300">
    <property type="entry name" value="BPD_transp_1_N"/>
    <property type="match status" value="1"/>
</dbReference>
<evidence type="ECO:0000256" key="4">
    <source>
        <dbReference type="ARBA" id="ARBA00022692"/>
    </source>
</evidence>
<dbReference type="Pfam" id="PF00528">
    <property type="entry name" value="BPD_transp_1"/>
    <property type="match status" value="1"/>
</dbReference>
<comment type="caution">
    <text evidence="10">The sequence shown here is derived from an EMBL/GenBank/DDBJ whole genome shotgun (WGS) entry which is preliminary data.</text>
</comment>
<dbReference type="AlphaFoldDB" id="A0A0M2HJQ2"/>
<evidence type="ECO:0000256" key="5">
    <source>
        <dbReference type="ARBA" id="ARBA00022989"/>
    </source>
</evidence>